<evidence type="ECO:0000313" key="6">
    <source>
        <dbReference type="Proteomes" id="UP001196413"/>
    </source>
</evidence>
<keyword evidence="2 3" id="KW-0378">Hydrolase</keyword>
<evidence type="ECO:0000256" key="2">
    <source>
        <dbReference type="PROSITE-ProRule" id="PRU01211"/>
    </source>
</evidence>
<keyword evidence="6" id="KW-1185">Reference proteome</keyword>
<reference evidence="5" key="1">
    <citation type="submission" date="2021-06" db="EMBL/GenBank/DDBJ databases">
        <title>Parelaphostrongylus tenuis whole genome reference sequence.</title>
        <authorList>
            <person name="Garwood T.J."/>
            <person name="Larsen P.A."/>
            <person name="Fountain-Jones N.M."/>
            <person name="Garbe J.R."/>
            <person name="Macchietto M.G."/>
            <person name="Kania S.A."/>
            <person name="Gerhold R.W."/>
            <person name="Richards J.E."/>
            <person name="Wolf T.M."/>
        </authorList>
    </citation>
    <scope>NUCLEOTIDE SEQUENCE</scope>
    <source>
        <strain evidence="5">MNPRO001-30</strain>
        <tissue evidence="5">Meninges</tissue>
    </source>
</reference>
<dbReference type="PRINTS" id="PR00480">
    <property type="entry name" value="ASTACIN"/>
</dbReference>
<comment type="caution">
    <text evidence="2">Lacks conserved residue(s) required for the propagation of feature annotation.</text>
</comment>
<feature type="active site" evidence="2">
    <location>
        <position position="80"/>
    </location>
</feature>
<keyword evidence="2 3" id="KW-0482">Metalloprotease</keyword>
<feature type="binding site" evidence="2">
    <location>
        <position position="79"/>
    </location>
    <ligand>
        <name>Zn(2+)</name>
        <dbReference type="ChEBI" id="CHEBI:29105"/>
        <note>catalytic</note>
    </ligand>
</feature>
<evidence type="ECO:0000256" key="1">
    <source>
        <dbReference type="ARBA" id="ARBA00023157"/>
    </source>
</evidence>
<dbReference type="InterPro" id="IPR024079">
    <property type="entry name" value="MetalloPept_cat_dom_sf"/>
</dbReference>
<comment type="cofactor">
    <cofactor evidence="2 3">
        <name>Zn(2+)</name>
        <dbReference type="ChEBI" id="CHEBI:29105"/>
    </cofactor>
    <text evidence="2 3">Binds 1 zinc ion per subunit.</text>
</comment>
<accession>A0AAD5QQR4</accession>
<dbReference type="EC" id="3.4.24.-" evidence="3"/>
<proteinExistence type="predicted"/>
<keyword evidence="2 3" id="KW-0862">Zinc</keyword>
<evidence type="ECO:0000256" key="3">
    <source>
        <dbReference type="RuleBase" id="RU361183"/>
    </source>
</evidence>
<dbReference type="GO" id="GO:0006508">
    <property type="term" value="P:proteolysis"/>
    <property type="evidence" value="ECO:0007669"/>
    <property type="project" value="UniProtKB-KW"/>
</dbReference>
<organism evidence="5 6">
    <name type="scientific">Parelaphostrongylus tenuis</name>
    <name type="common">Meningeal worm</name>
    <dbReference type="NCBI Taxonomy" id="148309"/>
    <lineage>
        <taxon>Eukaryota</taxon>
        <taxon>Metazoa</taxon>
        <taxon>Ecdysozoa</taxon>
        <taxon>Nematoda</taxon>
        <taxon>Chromadorea</taxon>
        <taxon>Rhabditida</taxon>
        <taxon>Rhabditina</taxon>
        <taxon>Rhabditomorpha</taxon>
        <taxon>Strongyloidea</taxon>
        <taxon>Metastrongylidae</taxon>
        <taxon>Parelaphostrongylus</taxon>
    </lineage>
</organism>
<feature type="domain" description="Peptidase M12A" evidence="4">
    <location>
        <begin position="1"/>
        <end position="121"/>
    </location>
</feature>
<keyword evidence="2 3" id="KW-0479">Metal-binding</keyword>
<dbReference type="Pfam" id="PF01400">
    <property type="entry name" value="Astacin"/>
    <property type="match status" value="1"/>
</dbReference>
<comment type="caution">
    <text evidence="5">The sequence shown here is derived from an EMBL/GenBank/DDBJ whole genome shotgun (WGS) entry which is preliminary data.</text>
</comment>
<feature type="binding site" evidence="2">
    <location>
        <position position="83"/>
    </location>
    <ligand>
        <name>Zn(2+)</name>
        <dbReference type="ChEBI" id="CHEBI:29105"/>
        <note>catalytic</note>
    </ligand>
</feature>
<sequence>MIPTGSLSEVSQRKKRQVLKDNVGLNTTWRNGVFYTFKTQATDKVVVVKGRDCSSNVGRLGGDQVLCLDDSVNLGTAVHEIGHFLGFFHTQQRYDRDEFVKIAKQYIILDCVREFNKISKS</sequence>
<dbReference type="GO" id="GO:0008270">
    <property type="term" value="F:zinc ion binding"/>
    <property type="evidence" value="ECO:0007669"/>
    <property type="project" value="UniProtKB-UniRule"/>
</dbReference>
<evidence type="ECO:0000313" key="5">
    <source>
        <dbReference type="EMBL" id="KAJ1355496.1"/>
    </source>
</evidence>
<name>A0AAD5QQR4_PARTN</name>
<dbReference type="InterPro" id="IPR006026">
    <property type="entry name" value="Peptidase_Metallo"/>
</dbReference>
<dbReference type="GO" id="GO:0004222">
    <property type="term" value="F:metalloendopeptidase activity"/>
    <property type="evidence" value="ECO:0007669"/>
    <property type="project" value="UniProtKB-UniRule"/>
</dbReference>
<dbReference type="Gene3D" id="3.40.390.10">
    <property type="entry name" value="Collagenase (Catalytic Domain)"/>
    <property type="match status" value="1"/>
</dbReference>
<dbReference type="PROSITE" id="PS51864">
    <property type="entry name" value="ASTACIN"/>
    <property type="match status" value="1"/>
</dbReference>
<gene>
    <name evidence="5" type="primary">NAS-31_45</name>
    <name evidence="5" type="ORF">KIN20_012932</name>
</gene>
<protein>
    <recommendedName>
        <fullName evidence="3">Metalloendopeptidase</fullName>
        <ecNumber evidence="3">3.4.24.-</ecNumber>
    </recommendedName>
</protein>
<dbReference type="PANTHER" id="PTHR10127">
    <property type="entry name" value="DISCOIDIN, CUB, EGF, LAMININ , AND ZINC METALLOPROTEASE DOMAIN CONTAINING"/>
    <property type="match status" value="1"/>
</dbReference>
<feature type="binding site" evidence="2">
    <location>
        <position position="89"/>
    </location>
    <ligand>
        <name>Zn(2+)</name>
        <dbReference type="ChEBI" id="CHEBI:29105"/>
        <note>catalytic</note>
    </ligand>
</feature>
<dbReference type="SMART" id="SM00235">
    <property type="entry name" value="ZnMc"/>
    <property type="match status" value="1"/>
</dbReference>
<dbReference type="InterPro" id="IPR001506">
    <property type="entry name" value="Peptidase_M12A"/>
</dbReference>
<dbReference type="SUPFAM" id="SSF55486">
    <property type="entry name" value="Metalloproteases ('zincins'), catalytic domain"/>
    <property type="match status" value="1"/>
</dbReference>
<dbReference type="PANTHER" id="PTHR10127:SF850">
    <property type="entry name" value="METALLOENDOPEPTIDASE"/>
    <property type="match status" value="1"/>
</dbReference>
<dbReference type="Proteomes" id="UP001196413">
    <property type="component" value="Unassembled WGS sequence"/>
</dbReference>
<evidence type="ECO:0000259" key="4">
    <source>
        <dbReference type="PROSITE" id="PS51864"/>
    </source>
</evidence>
<keyword evidence="1" id="KW-1015">Disulfide bond</keyword>
<dbReference type="AlphaFoldDB" id="A0AAD5QQR4"/>
<dbReference type="EMBL" id="JAHQIW010002488">
    <property type="protein sequence ID" value="KAJ1355496.1"/>
    <property type="molecule type" value="Genomic_DNA"/>
</dbReference>
<keyword evidence="2 3" id="KW-0645">Protease</keyword>